<dbReference type="EMBL" id="JAWDJW010010194">
    <property type="protein sequence ID" value="KAK3049469.1"/>
    <property type="molecule type" value="Genomic_DNA"/>
</dbReference>
<reference evidence="1" key="1">
    <citation type="submission" date="2024-09" db="EMBL/GenBank/DDBJ databases">
        <title>Black Yeasts Isolated from many extreme environments.</title>
        <authorList>
            <person name="Coleine C."/>
            <person name="Stajich J.E."/>
            <person name="Selbmann L."/>
        </authorList>
    </citation>
    <scope>NUCLEOTIDE SEQUENCE</scope>
    <source>
        <strain evidence="1">CCFEE 5737</strain>
    </source>
</reference>
<evidence type="ECO:0000313" key="1">
    <source>
        <dbReference type="EMBL" id="KAK3049469.1"/>
    </source>
</evidence>
<proteinExistence type="predicted"/>
<feature type="non-terminal residue" evidence="1">
    <location>
        <position position="363"/>
    </location>
</feature>
<keyword evidence="2" id="KW-1185">Reference proteome</keyword>
<evidence type="ECO:0000313" key="2">
    <source>
        <dbReference type="Proteomes" id="UP001186974"/>
    </source>
</evidence>
<protein>
    <submittedName>
        <fullName evidence="1">Uncharacterized protein</fullName>
    </submittedName>
</protein>
<gene>
    <name evidence="1" type="ORF">LTS18_012752</name>
</gene>
<dbReference type="Proteomes" id="UP001186974">
    <property type="component" value="Unassembled WGS sequence"/>
</dbReference>
<comment type="caution">
    <text evidence="1">The sequence shown here is derived from an EMBL/GenBank/DDBJ whole genome shotgun (WGS) entry which is preliminary data.</text>
</comment>
<sequence length="363" mass="38521">MAEDERNHAEEVETPTDAPEEQPNGAREEEQPVEEDASVERNAEEEGTRTLVPEPPVIVTTEEQASGATEPFPPAPQDSESSTPSVTQPTSPPAPDVAQHRTVSIASTPRLRTDSTSTTATSATQRGGTKSSLVFVTTALETIAASKDAKKNKRLGDSLQRALSAIRSPDGNQMSPEVLFEPLALATEAYDVKVVTTALDCIGKLISYSYFSQPPETTAEGGEGTPLIEKAIDTICDCFQSEATPVETQLQIVKSLLAAILNDKIVVHGAGLLKAVRLTYNIFLLSKSSANQQVAQGALTQMVGTVFERVKARLAIKEAKINLSKTSLGEKESDEGVDDVDESATEADGSMGTGTTDDDGDMA</sequence>
<name>A0ACC3CWW3_9PEZI</name>
<accession>A0ACC3CWW3</accession>
<organism evidence="1 2">
    <name type="scientific">Coniosporium uncinatum</name>
    <dbReference type="NCBI Taxonomy" id="93489"/>
    <lineage>
        <taxon>Eukaryota</taxon>
        <taxon>Fungi</taxon>
        <taxon>Dikarya</taxon>
        <taxon>Ascomycota</taxon>
        <taxon>Pezizomycotina</taxon>
        <taxon>Dothideomycetes</taxon>
        <taxon>Dothideomycetes incertae sedis</taxon>
        <taxon>Coniosporium</taxon>
    </lineage>
</organism>